<keyword evidence="3" id="KW-1185">Reference proteome</keyword>
<dbReference type="RefSeq" id="WP_186853929.1">
    <property type="nucleotide sequence ID" value="NZ_JACOPG010000001.1"/>
</dbReference>
<evidence type="ECO:0000313" key="3">
    <source>
        <dbReference type="Proteomes" id="UP000643810"/>
    </source>
</evidence>
<dbReference type="EMBL" id="JACOPG010000001">
    <property type="protein sequence ID" value="MBC5685737.1"/>
    <property type="molecule type" value="Genomic_DNA"/>
</dbReference>
<evidence type="ECO:0000313" key="2">
    <source>
        <dbReference type="EMBL" id="MBC5685737.1"/>
    </source>
</evidence>
<evidence type="ECO:0000259" key="1">
    <source>
        <dbReference type="Pfam" id="PF14393"/>
    </source>
</evidence>
<protein>
    <submittedName>
        <fullName evidence="2">DUF4422 domain-containing protein</fullName>
    </submittedName>
</protein>
<dbReference type="InterPro" id="IPR025536">
    <property type="entry name" value="DUF4422"/>
</dbReference>
<gene>
    <name evidence="2" type="ORF">H8R94_03770</name>
</gene>
<organism evidence="2 3">
    <name type="scientific">Roseburia lenta</name>
    <dbReference type="NCBI Taxonomy" id="2763061"/>
    <lineage>
        <taxon>Bacteria</taxon>
        <taxon>Bacillati</taxon>
        <taxon>Bacillota</taxon>
        <taxon>Clostridia</taxon>
        <taxon>Lachnospirales</taxon>
        <taxon>Lachnospiraceae</taxon>
        <taxon>Roseburia</taxon>
    </lineage>
</organism>
<comment type="caution">
    <text evidence="2">The sequence shown here is derived from an EMBL/GenBank/DDBJ whole genome shotgun (WGS) entry which is preliminary data.</text>
</comment>
<feature type="domain" description="DUF4422" evidence="1">
    <location>
        <begin position="4"/>
        <end position="212"/>
    </location>
</feature>
<name>A0ABR7GE62_9FIRM</name>
<sequence>MKIQIFAMTHKTFDTPPDPLYVSLQVGHATHEDLGYLADDTGDNISAKNCYYSELTGLYWVWKNVKDLDYVGVCHYRRYLLNDAGSIFTRAQLAPLLKDYDMITSKCLTLNFSYAYGFGENHTPEDLAAAGQVIAKLYPDFYPLYAKRLQENHTYFGNMMICSKPLFDEYCAFLFPIFEAMHPLLALDTYDDYHKRLYGFISEFLLMVWCEYRHLRVKECKVGLIGEKKETKETVQKLFTYFRKEDIAGAKAYFLSVKEKRPDILMEASDIDGRLHLCLQIISTCEFELASCQKIQIDLHQPEDVLLAAFTKLNHISTELSFSKGQFPAMTKTDRDFLKTFSPDAIAISLRLYCPDDAHRKDCCKYLSQKLDCTIPCL</sequence>
<dbReference type="Proteomes" id="UP000643810">
    <property type="component" value="Unassembled WGS sequence"/>
</dbReference>
<dbReference type="Pfam" id="PF14393">
    <property type="entry name" value="DUF4422"/>
    <property type="match status" value="1"/>
</dbReference>
<reference evidence="2 3" key="1">
    <citation type="submission" date="2020-08" db="EMBL/GenBank/DDBJ databases">
        <title>Genome public.</title>
        <authorList>
            <person name="Liu C."/>
            <person name="Sun Q."/>
        </authorList>
    </citation>
    <scope>NUCLEOTIDE SEQUENCE [LARGE SCALE GENOMIC DNA]</scope>
    <source>
        <strain evidence="2 3">NSJ-9</strain>
    </source>
</reference>
<proteinExistence type="predicted"/>
<accession>A0ABR7GE62</accession>